<organism evidence="2 3">
    <name type="scientific">Funneliformis mosseae</name>
    <name type="common">Endomycorrhizal fungus</name>
    <name type="synonym">Glomus mosseae</name>
    <dbReference type="NCBI Taxonomy" id="27381"/>
    <lineage>
        <taxon>Eukaryota</taxon>
        <taxon>Fungi</taxon>
        <taxon>Fungi incertae sedis</taxon>
        <taxon>Mucoromycota</taxon>
        <taxon>Glomeromycotina</taxon>
        <taxon>Glomeromycetes</taxon>
        <taxon>Glomerales</taxon>
        <taxon>Glomeraceae</taxon>
        <taxon>Funneliformis</taxon>
    </lineage>
</organism>
<evidence type="ECO:0000256" key="1">
    <source>
        <dbReference type="SAM" id="MobiDB-lite"/>
    </source>
</evidence>
<keyword evidence="3" id="KW-1185">Reference proteome</keyword>
<sequence length="111" mass="13114">MNDSTLSTSHAQTKATWTQDAIWIQVEKIVQRIRDQHVYYLFHLSKHRTRAHKIRVHDQNIFPQHLLRYQNHTTDKVLETRKLLGNQSMDTSSSNKTKPSSKYSHAMSKEK</sequence>
<dbReference type="AlphaFoldDB" id="A0A9N9I8Q5"/>
<proteinExistence type="predicted"/>
<reference evidence="2" key="1">
    <citation type="submission" date="2021-06" db="EMBL/GenBank/DDBJ databases">
        <authorList>
            <person name="Kallberg Y."/>
            <person name="Tangrot J."/>
            <person name="Rosling A."/>
        </authorList>
    </citation>
    <scope>NUCLEOTIDE SEQUENCE</scope>
    <source>
        <strain evidence="2">87-6 pot B 2015</strain>
    </source>
</reference>
<accession>A0A9N9I8Q5</accession>
<dbReference type="EMBL" id="CAJVPP010014822">
    <property type="protein sequence ID" value="CAG8725267.1"/>
    <property type="molecule type" value="Genomic_DNA"/>
</dbReference>
<comment type="caution">
    <text evidence="2">The sequence shown here is derived from an EMBL/GenBank/DDBJ whole genome shotgun (WGS) entry which is preliminary data.</text>
</comment>
<dbReference type="Proteomes" id="UP000789375">
    <property type="component" value="Unassembled WGS sequence"/>
</dbReference>
<evidence type="ECO:0000313" key="3">
    <source>
        <dbReference type="Proteomes" id="UP000789375"/>
    </source>
</evidence>
<name>A0A9N9I8Q5_FUNMO</name>
<protein>
    <submittedName>
        <fullName evidence="2">7062_t:CDS:1</fullName>
    </submittedName>
</protein>
<feature type="compositionally biased region" description="Low complexity" evidence="1">
    <location>
        <begin position="92"/>
        <end position="104"/>
    </location>
</feature>
<gene>
    <name evidence="2" type="ORF">FMOSSE_LOCUS15292</name>
</gene>
<evidence type="ECO:0000313" key="2">
    <source>
        <dbReference type="EMBL" id="CAG8725267.1"/>
    </source>
</evidence>
<feature type="non-terminal residue" evidence="2">
    <location>
        <position position="1"/>
    </location>
</feature>
<feature type="region of interest" description="Disordered" evidence="1">
    <location>
        <begin position="84"/>
        <end position="111"/>
    </location>
</feature>